<dbReference type="Pfam" id="PF00037">
    <property type="entry name" value="Fer4"/>
    <property type="match status" value="1"/>
</dbReference>
<evidence type="ECO:0000256" key="4">
    <source>
        <dbReference type="ARBA" id="ARBA00022630"/>
    </source>
</evidence>
<evidence type="ECO:0000256" key="6">
    <source>
        <dbReference type="ARBA" id="ARBA00022827"/>
    </source>
</evidence>
<dbReference type="PIRSF" id="PIRSF000362">
    <property type="entry name" value="FNR"/>
    <property type="match status" value="1"/>
</dbReference>
<evidence type="ECO:0000256" key="1">
    <source>
        <dbReference type="ARBA" id="ARBA00001974"/>
    </source>
</evidence>
<dbReference type="PANTHER" id="PTHR48467">
    <property type="entry name" value="GLUTAMATE SYNTHASE 1 [NADH], CHLOROPLASTIC-LIKE"/>
    <property type="match status" value="1"/>
</dbReference>
<feature type="region of interest" description="Disordered" evidence="14">
    <location>
        <begin position="468"/>
        <end position="488"/>
    </location>
</feature>
<dbReference type="SUPFAM" id="SSF51971">
    <property type="entry name" value="Nucleotide-binding domain"/>
    <property type="match status" value="1"/>
</dbReference>
<dbReference type="GO" id="GO:0046872">
    <property type="term" value="F:metal ion binding"/>
    <property type="evidence" value="ECO:0007669"/>
    <property type="project" value="UniProtKB-KW"/>
</dbReference>
<evidence type="ECO:0000256" key="13">
    <source>
        <dbReference type="PIRSR" id="PIRSR000362-2"/>
    </source>
</evidence>
<evidence type="ECO:0000256" key="14">
    <source>
        <dbReference type="SAM" id="MobiDB-lite"/>
    </source>
</evidence>
<reference evidence="16" key="2">
    <citation type="submission" date="2020-09" db="EMBL/GenBank/DDBJ databases">
        <authorList>
            <person name="Sun Q."/>
            <person name="Zhou Y."/>
        </authorList>
    </citation>
    <scope>NUCLEOTIDE SEQUENCE</scope>
    <source>
        <strain evidence="16">CGMCC 1.15478</strain>
    </source>
</reference>
<feature type="binding site" evidence="13">
    <location>
        <position position="271"/>
    </location>
    <ligand>
        <name>NADP(+)</name>
        <dbReference type="ChEBI" id="CHEBI:58349"/>
    </ligand>
</feature>
<dbReference type="PANTHER" id="PTHR48467:SF1">
    <property type="entry name" value="GLUTAMATE SYNTHASE 1 [NADH], CHLOROPLASTIC-LIKE"/>
    <property type="match status" value="1"/>
</dbReference>
<evidence type="ECO:0000256" key="12">
    <source>
        <dbReference type="PIRSR" id="PIRSR000362-1"/>
    </source>
</evidence>
<feature type="binding site" evidence="12">
    <location>
        <position position="108"/>
    </location>
    <ligand>
        <name>FAD</name>
        <dbReference type="ChEBI" id="CHEBI:57692"/>
    </ligand>
</feature>
<dbReference type="EC" id="1.18.1.2" evidence="3"/>
<evidence type="ECO:0000256" key="2">
    <source>
        <dbReference type="ARBA" id="ARBA00008312"/>
    </source>
</evidence>
<dbReference type="Pfam" id="PF07992">
    <property type="entry name" value="Pyr_redox_2"/>
    <property type="match status" value="1"/>
</dbReference>
<feature type="binding site" evidence="12">
    <location>
        <position position="433"/>
    </location>
    <ligand>
        <name>FAD</name>
        <dbReference type="ChEBI" id="CHEBI:57692"/>
    </ligand>
</feature>
<feature type="domain" description="4Fe-4S ferredoxin-type" evidence="15">
    <location>
        <begin position="1"/>
        <end position="29"/>
    </location>
</feature>
<dbReference type="InterPro" id="IPR017900">
    <property type="entry name" value="4Fe4S_Fe_S_CS"/>
</dbReference>
<dbReference type="GO" id="GO:0004324">
    <property type="term" value="F:ferredoxin-NADP+ reductase activity"/>
    <property type="evidence" value="ECO:0007669"/>
    <property type="project" value="UniProtKB-EC"/>
</dbReference>
<feature type="binding site" evidence="12">
    <location>
        <position position="80"/>
    </location>
    <ligand>
        <name>FAD</name>
        <dbReference type="ChEBI" id="CHEBI:57692"/>
    </ligand>
</feature>
<keyword evidence="6 12" id="KW-0274">FAD</keyword>
<dbReference type="Gene3D" id="3.50.50.60">
    <property type="entry name" value="FAD/NAD(P)-binding domain"/>
    <property type="match status" value="1"/>
</dbReference>
<dbReference type="Proteomes" id="UP000641514">
    <property type="component" value="Unassembled WGS sequence"/>
</dbReference>
<accession>A0A916XBM4</accession>
<keyword evidence="17" id="KW-1185">Reference proteome</keyword>
<dbReference type="EMBL" id="BMJH01000001">
    <property type="protein sequence ID" value="GGC61961.1"/>
    <property type="molecule type" value="Genomic_DNA"/>
</dbReference>
<dbReference type="PROSITE" id="PS51379">
    <property type="entry name" value="4FE4S_FER_2"/>
    <property type="match status" value="1"/>
</dbReference>
<dbReference type="Gene3D" id="3.40.50.720">
    <property type="entry name" value="NAD(P)-binding Rossmann-like Domain"/>
    <property type="match status" value="1"/>
</dbReference>
<feature type="binding site" evidence="12">
    <location>
        <position position="144"/>
    </location>
    <ligand>
        <name>FAD</name>
        <dbReference type="ChEBI" id="CHEBI:57692"/>
    </ligand>
</feature>
<dbReference type="InterPro" id="IPR023753">
    <property type="entry name" value="FAD/NAD-binding_dom"/>
</dbReference>
<comment type="catalytic activity">
    <reaction evidence="11">
        <text>2 reduced [2Fe-2S]-[ferredoxin] + NADP(+) + H(+) = 2 oxidized [2Fe-2S]-[ferredoxin] + NADPH</text>
        <dbReference type="Rhea" id="RHEA:20125"/>
        <dbReference type="Rhea" id="RHEA-COMP:10000"/>
        <dbReference type="Rhea" id="RHEA-COMP:10001"/>
        <dbReference type="ChEBI" id="CHEBI:15378"/>
        <dbReference type="ChEBI" id="CHEBI:33737"/>
        <dbReference type="ChEBI" id="CHEBI:33738"/>
        <dbReference type="ChEBI" id="CHEBI:57783"/>
        <dbReference type="ChEBI" id="CHEBI:58349"/>
        <dbReference type="EC" id="1.18.1.2"/>
    </reaction>
</comment>
<feature type="binding site" evidence="13">
    <location>
        <begin position="215"/>
        <end position="218"/>
    </location>
    <ligand>
        <name>NADP(+)</name>
        <dbReference type="ChEBI" id="CHEBI:58349"/>
    </ligand>
</feature>
<dbReference type="GO" id="GO:0051536">
    <property type="term" value="F:iron-sulfur cluster binding"/>
    <property type="evidence" value="ECO:0007669"/>
    <property type="project" value="UniProtKB-KW"/>
</dbReference>
<organism evidence="16 17">
    <name type="scientific">Hoyosella rhizosphaerae</name>
    <dbReference type="NCBI Taxonomy" id="1755582"/>
    <lineage>
        <taxon>Bacteria</taxon>
        <taxon>Bacillati</taxon>
        <taxon>Actinomycetota</taxon>
        <taxon>Actinomycetes</taxon>
        <taxon>Mycobacteriales</taxon>
        <taxon>Hoyosellaceae</taxon>
        <taxon>Hoyosella</taxon>
    </lineage>
</organism>
<comment type="similarity">
    <text evidence="2">Belongs to the ferredoxin--NADP reductase type 1 family.</text>
</comment>
<comment type="caution">
    <text evidence="16">The sequence shown here is derived from an EMBL/GenBank/DDBJ whole genome shotgun (WGS) entry which is preliminary data.</text>
</comment>
<name>A0A916XBM4_9ACTN</name>
<keyword evidence="9" id="KW-0408">Iron</keyword>
<feature type="binding site" evidence="12">
    <location>
        <position position="100"/>
    </location>
    <ligand>
        <name>FAD</name>
        <dbReference type="ChEBI" id="CHEBI:57692"/>
    </ligand>
</feature>
<dbReference type="PROSITE" id="PS00198">
    <property type="entry name" value="4FE4S_FER_1"/>
    <property type="match status" value="1"/>
</dbReference>
<evidence type="ECO:0000259" key="15">
    <source>
        <dbReference type="PROSITE" id="PS51379"/>
    </source>
</evidence>
<evidence type="ECO:0000256" key="11">
    <source>
        <dbReference type="ARBA" id="ARBA00047776"/>
    </source>
</evidence>
<feature type="binding site" evidence="13">
    <location>
        <position position="440"/>
    </location>
    <ligand>
        <name>NADP(+)</name>
        <dbReference type="ChEBI" id="CHEBI:58349"/>
    </ligand>
</feature>
<evidence type="ECO:0000256" key="3">
    <source>
        <dbReference type="ARBA" id="ARBA00013223"/>
    </source>
</evidence>
<keyword evidence="7 13" id="KW-0521">NADP</keyword>
<feature type="binding site" evidence="13">
    <location>
        <begin position="259"/>
        <end position="260"/>
    </location>
    <ligand>
        <name>NADP(+)</name>
        <dbReference type="ChEBI" id="CHEBI:58349"/>
    </ligand>
</feature>
<keyword evidence="10" id="KW-0411">Iron-sulfur</keyword>
<dbReference type="InterPro" id="IPR055275">
    <property type="entry name" value="Ferredox_Rdtase"/>
</dbReference>
<evidence type="ECO:0000313" key="16">
    <source>
        <dbReference type="EMBL" id="GGC61961.1"/>
    </source>
</evidence>
<evidence type="ECO:0000256" key="9">
    <source>
        <dbReference type="ARBA" id="ARBA00023004"/>
    </source>
</evidence>
<proteinExistence type="inferred from homology"/>
<dbReference type="InterPro" id="IPR036188">
    <property type="entry name" value="FAD/NAD-bd_sf"/>
</dbReference>
<keyword evidence="5" id="KW-0479">Metal-binding</keyword>
<dbReference type="PRINTS" id="PR00419">
    <property type="entry name" value="ADXRDTASE"/>
</dbReference>
<dbReference type="InterPro" id="IPR021163">
    <property type="entry name" value="Ferredox_Rdtase_adrenod"/>
</dbReference>
<evidence type="ECO:0000313" key="17">
    <source>
        <dbReference type="Proteomes" id="UP000641514"/>
    </source>
</evidence>
<gene>
    <name evidence="16" type="ORF">GCM10011410_13060</name>
</gene>
<evidence type="ECO:0000256" key="7">
    <source>
        <dbReference type="ARBA" id="ARBA00022857"/>
    </source>
</evidence>
<evidence type="ECO:0000256" key="5">
    <source>
        <dbReference type="ARBA" id="ARBA00022723"/>
    </source>
</evidence>
<keyword evidence="4" id="KW-0285">Flavoprotein</keyword>
<reference evidence="16" key="1">
    <citation type="journal article" date="2014" name="Int. J. Syst. Evol. Microbiol.">
        <title>Complete genome sequence of Corynebacterium casei LMG S-19264T (=DSM 44701T), isolated from a smear-ripened cheese.</title>
        <authorList>
            <consortium name="US DOE Joint Genome Institute (JGI-PGF)"/>
            <person name="Walter F."/>
            <person name="Albersmeier A."/>
            <person name="Kalinowski J."/>
            <person name="Ruckert C."/>
        </authorList>
    </citation>
    <scope>NUCLEOTIDE SEQUENCE</scope>
    <source>
        <strain evidence="16">CGMCC 1.15478</strain>
    </source>
</reference>
<keyword evidence="8" id="KW-0560">Oxidoreductase</keyword>
<dbReference type="SUPFAM" id="SSF54862">
    <property type="entry name" value="4Fe-4S ferredoxins"/>
    <property type="match status" value="1"/>
</dbReference>
<feature type="binding site" evidence="12">
    <location>
        <begin position="440"/>
        <end position="442"/>
    </location>
    <ligand>
        <name>FAD</name>
        <dbReference type="ChEBI" id="CHEBI:57692"/>
    </ligand>
</feature>
<dbReference type="AlphaFoldDB" id="A0A916XBM4"/>
<sequence length="488" mass="52538">MLHIDPASCVDCGACVSACPVDAIVPHTKLLPAQREYEQINADFYRDANPRTPLALIPISPTKRPAPEPLSVAVVGSGPAAMYVADELLKQRDIHVNVFERLSSPYGLARYGVAPDHQSTRKVADLFDHIAAHPHFRLSRGVDVGVDISHADILRKHNAVVYAVGASADRRLDIVGEDLDGSVAATEFVAWYNGHPDFVDKKYNLDHKRVVIVGNGNVALDMARILTTPPDELASTSIAPHALAALRTSKVEEVVILGRRGVAQAAYTLPEILGLARKHSAHLVVDPGELHIDEATANDRANGTLRPSVERKLDLANEIATTEIATTAPPERSQRRIVFRYLVSPTEILGTNSVNGIVVERNALVAEGSRVRAVGTGQKETIEAGLVIRSVGYRGRTQTDLPFDDSLGVIPNSGGRVTGHDGDILPAVYVAGWIKRGPSGFIGTNKSCAKETVDNLIEDFNVGKLPTPAGAPVVEPAPRSWRQRVRLG</sequence>
<dbReference type="Gene3D" id="3.30.70.20">
    <property type="match status" value="1"/>
</dbReference>
<dbReference type="InterPro" id="IPR017896">
    <property type="entry name" value="4Fe4S_Fe-S-bd"/>
</dbReference>
<protein>
    <recommendedName>
        <fullName evidence="3">ferredoxin--NADP(+) reductase</fullName>
        <ecNumber evidence="3">1.18.1.2</ecNumber>
    </recommendedName>
</protein>
<evidence type="ECO:0000256" key="8">
    <source>
        <dbReference type="ARBA" id="ARBA00023002"/>
    </source>
</evidence>
<comment type="cofactor">
    <cofactor evidence="1 12">
        <name>FAD</name>
        <dbReference type="ChEBI" id="CHEBI:57692"/>
    </cofactor>
</comment>
<evidence type="ECO:0000256" key="10">
    <source>
        <dbReference type="ARBA" id="ARBA00023014"/>
    </source>
</evidence>